<evidence type="ECO:0000259" key="7">
    <source>
        <dbReference type="Pfam" id="PF09334"/>
    </source>
</evidence>
<name>A0A0A9DXD5_ARUDO</name>
<keyword evidence="4 6" id="KW-0648">Protein biosynthesis</keyword>
<reference evidence="8" key="1">
    <citation type="submission" date="2014-09" db="EMBL/GenBank/DDBJ databases">
        <authorList>
            <person name="Magalhaes I.L.F."/>
            <person name="Oliveira U."/>
            <person name="Santos F.R."/>
            <person name="Vidigal T.H.D.A."/>
            <person name="Brescovit A.D."/>
            <person name="Santos A.J."/>
        </authorList>
    </citation>
    <scope>NUCLEOTIDE SEQUENCE</scope>
    <source>
        <tissue evidence="8">Shoot tissue taken approximately 20 cm above the soil surface</tissue>
    </source>
</reference>
<sequence length="213" mass="24346">MPCVRDTDHLFLELPLLKEKLERYISEASGAGSWSQNAIQATNAWLKEGLKPCCITRDLQVRLDSFFSRLRKCIICSTLEMYLFLSLDMQESQFWKLYKQDPASCATVMKTSVGLVYLLACLLEPFMSSFSKQVCPFRSQDRGTCTVVQGIDILLFNHMFFVCLTTLISLMQCHCMQENNAVKCFRENFAGSQDEQRLRTEVAAQLETTKLSS</sequence>
<reference evidence="8" key="2">
    <citation type="journal article" date="2015" name="Data Brief">
        <title>Shoot transcriptome of the giant reed, Arundo donax.</title>
        <authorList>
            <person name="Barrero R.A."/>
            <person name="Guerrero F.D."/>
            <person name="Moolhuijzen P."/>
            <person name="Goolsby J.A."/>
            <person name="Tidwell J."/>
            <person name="Bellgard S.E."/>
            <person name="Bellgard M.I."/>
        </authorList>
    </citation>
    <scope>NUCLEOTIDE SEQUENCE</scope>
    <source>
        <tissue evidence="8">Shoot tissue taken approximately 20 cm above the soil surface</tissue>
    </source>
</reference>
<dbReference type="GO" id="GO:0005524">
    <property type="term" value="F:ATP binding"/>
    <property type="evidence" value="ECO:0007669"/>
    <property type="project" value="UniProtKB-KW"/>
</dbReference>
<organism evidence="8">
    <name type="scientific">Arundo donax</name>
    <name type="common">Giant reed</name>
    <name type="synonym">Donax arundinaceus</name>
    <dbReference type="NCBI Taxonomy" id="35708"/>
    <lineage>
        <taxon>Eukaryota</taxon>
        <taxon>Viridiplantae</taxon>
        <taxon>Streptophyta</taxon>
        <taxon>Embryophyta</taxon>
        <taxon>Tracheophyta</taxon>
        <taxon>Spermatophyta</taxon>
        <taxon>Magnoliopsida</taxon>
        <taxon>Liliopsida</taxon>
        <taxon>Poales</taxon>
        <taxon>Poaceae</taxon>
        <taxon>PACMAD clade</taxon>
        <taxon>Arundinoideae</taxon>
        <taxon>Arundineae</taxon>
        <taxon>Arundo</taxon>
    </lineage>
</organism>
<dbReference type="SUPFAM" id="SSF52374">
    <property type="entry name" value="Nucleotidylyl transferase"/>
    <property type="match status" value="1"/>
</dbReference>
<dbReference type="Gene3D" id="1.10.730.10">
    <property type="entry name" value="Isoleucyl-tRNA Synthetase, Domain 1"/>
    <property type="match status" value="1"/>
</dbReference>
<dbReference type="EMBL" id="GBRH01209473">
    <property type="protein sequence ID" value="JAD88422.1"/>
    <property type="molecule type" value="Transcribed_RNA"/>
</dbReference>
<dbReference type="InterPro" id="IPR009080">
    <property type="entry name" value="tRNAsynth_Ia_anticodon-bd"/>
</dbReference>
<evidence type="ECO:0000256" key="2">
    <source>
        <dbReference type="ARBA" id="ARBA00022741"/>
    </source>
</evidence>
<feature type="domain" description="Methionyl/Leucyl tRNA synthetase" evidence="7">
    <location>
        <begin position="2"/>
        <end position="60"/>
    </location>
</feature>
<evidence type="ECO:0000256" key="3">
    <source>
        <dbReference type="ARBA" id="ARBA00022840"/>
    </source>
</evidence>
<evidence type="ECO:0000256" key="1">
    <source>
        <dbReference type="ARBA" id="ARBA00022598"/>
    </source>
</evidence>
<dbReference type="InterPro" id="IPR015413">
    <property type="entry name" value="Methionyl/Leucyl_tRNA_Synth"/>
</dbReference>
<comment type="similarity">
    <text evidence="6">Belongs to the class-I aminoacyl-tRNA synthetase family.</text>
</comment>
<accession>A0A0A9DXD5</accession>
<dbReference type="PANTHER" id="PTHR45765">
    <property type="entry name" value="METHIONINE--TRNA LIGASE"/>
    <property type="match status" value="1"/>
</dbReference>
<dbReference type="GO" id="GO:0017101">
    <property type="term" value="C:aminoacyl-tRNA synthetase multienzyme complex"/>
    <property type="evidence" value="ECO:0007669"/>
    <property type="project" value="TreeGrafter"/>
</dbReference>
<dbReference type="GO" id="GO:0004825">
    <property type="term" value="F:methionine-tRNA ligase activity"/>
    <property type="evidence" value="ECO:0007669"/>
    <property type="project" value="InterPro"/>
</dbReference>
<keyword evidence="3 6" id="KW-0067">ATP-binding</keyword>
<dbReference type="SUPFAM" id="SSF47323">
    <property type="entry name" value="Anticodon-binding domain of a subclass of class I aminoacyl-tRNA synthetases"/>
    <property type="match status" value="1"/>
</dbReference>
<keyword evidence="5 6" id="KW-0030">Aminoacyl-tRNA synthetase</keyword>
<dbReference type="PANTHER" id="PTHR45765:SF1">
    <property type="entry name" value="METHIONINE--TRNA LIGASE, CYTOPLASMIC"/>
    <property type="match status" value="1"/>
</dbReference>
<keyword evidence="1 6" id="KW-0436">Ligase</keyword>
<evidence type="ECO:0000313" key="8">
    <source>
        <dbReference type="EMBL" id="JAD88422.1"/>
    </source>
</evidence>
<dbReference type="Pfam" id="PF09334">
    <property type="entry name" value="tRNA-synt_1g"/>
    <property type="match status" value="1"/>
</dbReference>
<evidence type="ECO:0000256" key="5">
    <source>
        <dbReference type="ARBA" id="ARBA00023146"/>
    </source>
</evidence>
<dbReference type="GO" id="GO:0005829">
    <property type="term" value="C:cytosol"/>
    <property type="evidence" value="ECO:0007669"/>
    <property type="project" value="TreeGrafter"/>
</dbReference>
<dbReference type="AlphaFoldDB" id="A0A0A9DXD5"/>
<protein>
    <submittedName>
        <fullName evidence="8">Methionine--tRNA ligase, putative / methionyl-tRNA synthetase, putative / MetRS, putative</fullName>
    </submittedName>
</protein>
<dbReference type="InterPro" id="IPR023458">
    <property type="entry name" value="Met-tRNA_ligase_1"/>
</dbReference>
<evidence type="ECO:0000256" key="6">
    <source>
        <dbReference type="RuleBase" id="RU363039"/>
    </source>
</evidence>
<dbReference type="GO" id="GO:0006431">
    <property type="term" value="P:methionyl-tRNA aminoacylation"/>
    <property type="evidence" value="ECO:0007669"/>
    <property type="project" value="TreeGrafter"/>
</dbReference>
<dbReference type="Gene3D" id="2.170.220.10">
    <property type="match status" value="1"/>
</dbReference>
<keyword evidence="2 6" id="KW-0547">Nucleotide-binding</keyword>
<evidence type="ECO:0000256" key="4">
    <source>
        <dbReference type="ARBA" id="ARBA00022917"/>
    </source>
</evidence>
<proteinExistence type="inferred from homology"/>